<sequence>MSLGVVSQRLKQKDIAGQKKILLADMVAGAIDLYQTQELPQSIPLAPVPTSLVSFVFFLLWLSYSIEFPSVANRFRFGQATRSTRRYFVVVFLLTPLWNRLLRCLQAQPPALRMSSVDRRVFLPSPLFLCAFWVHLYIHVGQTLAPVLSAFRSSPPSPQMEGTACGMHQMIYIFWPVVGDKKLVCMFGNVKEHRSNPHAETNYYVLIPISIVNISNKAIFTNKQCV</sequence>
<dbReference type="AlphaFoldDB" id="T1F5Q4"/>
<name>T1F5Q4_HELRO</name>
<evidence type="ECO:0000313" key="3">
    <source>
        <dbReference type="EnsemblMetazoa" id="HelroP172651"/>
    </source>
</evidence>
<organism evidence="3 4">
    <name type="scientific">Helobdella robusta</name>
    <name type="common">Californian leech</name>
    <dbReference type="NCBI Taxonomy" id="6412"/>
    <lineage>
        <taxon>Eukaryota</taxon>
        <taxon>Metazoa</taxon>
        <taxon>Spiralia</taxon>
        <taxon>Lophotrochozoa</taxon>
        <taxon>Annelida</taxon>
        <taxon>Clitellata</taxon>
        <taxon>Hirudinea</taxon>
        <taxon>Rhynchobdellida</taxon>
        <taxon>Glossiphoniidae</taxon>
        <taxon>Helobdella</taxon>
    </lineage>
</organism>
<reference evidence="3" key="3">
    <citation type="submission" date="2015-06" db="UniProtKB">
        <authorList>
            <consortium name="EnsemblMetazoa"/>
        </authorList>
    </citation>
    <scope>IDENTIFICATION</scope>
</reference>
<feature type="transmembrane region" description="Helical" evidence="1">
    <location>
        <begin position="121"/>
        <end position="138"/>
    </location>
</feature>
<accession>T1F5Q4</accession>
<evidence type="ECO:0000313" key="4">
    <source>
        <dbReference type="Proteomes" id="UP000015101"/>
    </source>
</evidence>
<protein>
    <submittedName>
        <fullName evidence="2 3">Uncharacterized protein</fullName>
    </submittedName>
</protein>
<dbReference type="CTD" id="20204153"/>
<reference evidence="4" key="1">
    <citation type="submission" date="2012-12" db="EMBL/GenBank/DDBJ databases">
        <authorList>
            <person name="Hellsten U."/>
            <person name="Grimwood J."/>
            <person name="Chapman J.A."/>
            <person name="Shapiro H."/>
            <person name="Aerts A."/>
            <person name="Otillar R.P."/>
            <person name="Terry A.Y."/>
            <person name="Boore J.L."/>
            <person name="Simakov O."/>
            <person name="Marletaz F."/>
            <person name="Cho S.-J."/>
            <person name="Edsinger-Gonzales E."/>
            <person name="Havlak P."/>
            <person name="Kuo D.-H."/>
            <person name="Larsson T."/>
            <person name="Lv J."/>
            <person name="Arendt D."/>
            <person name="Savage R."/>
            <person name="Osoegawa K."/>
            <person name="de Jong P."/>
            <person name="Lindberg D.R."/>
            <person name="Seaver E.C."/>
            <person name="Weisblat D.A."/>
            <person name="Putnam N.H."/>
            <person name="Grigoriev I.V."/>
            <person name="Rokhsar D.S."/>
        </authorList>
    </citation>
    <scope>NUCLEOTIDE SEQUENCE</scope>
</reference>
<dbReference type="GeneID" id="20204153"/>
<gene>
    <name evidence="3" type="primary">20204153</name>
    <name evidence="2" type="ORF">HELRODRAFT_172651</name>
</gene>
<keyword evidence="4" id="KW-1185">Reference proteome</keyword>
<feature type="transmembrane region" description="Helical" evidence="1">
    <location>
        <begin position="43"/>
        <end position="64"/>
    </location>
</feature>
<dbReference type="Proteomes" id="UP000015101">
    <property type="component" value="Unassembled WGS sequence"/>
</dbReference>
<keyword evidence="1" id="KW-0812">Transmembrane</keyword>
<dbReference type="EnsemblMetazoa" id="HelroT172651">
    <property type="protein sequence ID" value="HelroP172651"/>
    <property type="gene ID" value="HelroG172651"/>
</dbReference>
<evidence type="ECO:0000313" key="2">
    <source>
        <dbReference type="EMBL" id="ESO04294.1"/>
    </source>
</evidence>
<dbReference type="KEGG" id="hro:HELRODRAFT_172651"/>
<reference evidence="2 4" key="2">
    <citation type="journal article" date="2013" name="Nature">
        <title>Insights into bilaterian evolution from three spiralian genomes.</title>
        <authorList>
            <person name="Simakov O."/>
            <person name="Marletaz F."/>
            <person name="Cho S.J."/>
            <person name="Edsinger-Gonzales E."/>
            <person name="Havlak P."/>
            <person name="Hellsten U."/>
            <person name="Kuo D.H."/>
            <person name="Larsson T."/>
            <person name="Lv J."/>
            <person name="Arendt D."/>
            <person name="Savage R."/>
            <person name="Osoegawa K."/>
            <person name="de Jong P."/>
            <person name="Grimwood J."/>
            <person name="Chapman J.A."/>
            <person name="Shapiro H."/>
            <person name="Aerts A."/>
            <person name="Otillar R.P."/>
            <person name="Terry A.Y."/>
            <person name="Boore J.L."/>
            <person name="Grigoriev I.V."/>
            <person name="Lindberg D.R."/>
            <person name="Seaver E.C."/>
            <person name="Weisblat D.A."/>
            <person name="Putnam N.H."/>
            <person name="Rokhsar D.S."/>
        </authorList>
    </citation>
    <scope>NUCLEOTIDE SEQUENCE</scope>
</reference>
<keyword evidence="1" id="KW-0472">Membrane</keyword>
<dbReference type="EMBL" id="KB096502">
    <property type="protein sequence ID" value="ESO04294.1"/>
    <property type="molecule type" value="Genomic_DNA"/>
</dbReference>
<keyword evidence="1" id="KW-1133">Transmembrane helix</keyword>
<dbReference type="RefSeq" id="XP_009017563.1">
    <property type="nucleotide sequence ID" value="XM_009019315.1"/>
</dbReference>
<dbReference type="EMBL" id="AMQM01004307">
    <property type="status" value="NOT_ANNOTATED_CDS"/>
    <property type="molecule type" value="Genomic_DNA"/>
</dbReference>
<proteinExistence type="predicted"/>
<dbReference type="HOGENOM" id="CLU_1225971_0_0_1"/>
<evidence type="ECO:0000256" key="1">
    <source>
        <dbReference type="SAM" id="Phobius"/>
    </source>
</evidence>
<dbReference type="InParanoid" id="T1F5Q4"/>